<dbReference type="InterPro" id="IPR029061">
    <property type="entry name" value="THDP-binding"/>
</dbReference>
<dbReference type="Gene3D" id="3.40.920.10">
    <property type="entry name" value="Pyruvate-ferredoxin oxidoreductase, PFOR, domain III"/>
    <property type="match status" value="1"/>
</dbReference>
<feature type="domain" description="Thiamine pyrophosphate enzyme TPP-binding" evidence="4">
    <location>
        <begin position="92"/>
        <end position="233"/>
    </location>
</feature>
<dbReference type="EMBL" id="BLSC01000083">
    <property type="protein sequence ID" value="GFP37402.1"/>
    <property type="molecule type" value="Genomic_DNA"/>
</dbReference>
<reference evidence="5 6" key="1">
    <citation type="journal article" date="2020" name="Front. Microbiol.">
        <title>Single-cell genomics of novel Actinobacteria with the Wood-Ljungdahl pathway discovered in a serpentinizing system.</title>
        <authorList>
            <person name="Merino N."/>
            <person name="Kawai M."/>
            <person name="Boyd E.S."/>
            <person name="Colman D.R."/>
            <person name="McGlynn S.E."/>
            <person name="Nealson K.H."/>
            <person name="Kurokawa K."/>
            <person name="Hongoh Y."/>
        </authorList>
    </citation>
    <scope>NUCLEOTIDE SEQUENCE [LARGE SCALE GENOMIC DNA]</scope>
    <source>
        <strain evidence="5 6">S44</strain>
    </source>
</reference>
<dbReference type="InterPro" id="IPR011766">
    <property type="entry name" value="TPP_enzyme_TPP-bd"/>
</dbReference>
<dbReference type="InterPro" id="IPR011894">
    <property type="entry name" value="PorC_KorC"/>
</dbReference>
<evidence type="ECO:0000259" key="3">
    <source>
        <dbReference type="Pfam" id="PF01558"/>
    </source>
</evidence>
<dbReference type="GO" id="GO:0030976">
    <property type="term" value="F:thiamine pyrophosphate binding"/>
    <property type="evidence" value="ECO:0007669"/>
    <property type="project" value="InterPro"/>
</dbReference>
<dbReference type="Proteomes" id="UP000561271">
    <property type="component" value="Unassembled WGS sequence"/>
</dbReference>
<dbReference type="GO" id="GO:0016625">
    <property type="term" value="F:oxidoreductase activity, acting on the aldehyde or oxo group of donors, iron-sulfur protein as acceptor"/>
    <property type="evidence" value="ECO:0007669"/>
    <property type="project" value="InterPro"/>
</dbReference>
<evidence type="ECO:0000256" key="2">
    <source>
        <dbReference type="SAM" id="MobiDB-lite"/>
    </source>
</evidence>
<dbReference type="InterPro" id="IPR002869">
    <property type="entry name" value="Pyrv_flavodox_OxRed_cen"/>
</dbReference>
<dbReference type="SUPFAM" id="SSF52518">
    <property type="entry name" value="Thiamin diphosphate-binding fold (THDP-binding)"/>
    <property type="match status" value="1"/>
</dbReference>
<dbReference type="NCBIfam" id="TIGR02175">
    <property type="entry name" value="PorC_KorC"/>
    <property type="match status" value="1"/>
</dbReference>
<dbReference type="AlphaFoldDB" id="A0A6V8PXW6"/>
<protein>
    <submittedName>
        <fullName evidence="5">Pyruvate ferredoxin oxidoreductase beta subunit</fullName>
    </submittedName>
</protein>
<dbReference type="Gene3D" id="3.40.50.970">
    <property type="match status" value="2"/>
</dbReference>
<dbReference type="InterPro" id="IPR051479">
    <property type="entry name" value="PorB-like"/>
</dbReference>
<proteinExistence type="predicted"/>
<dbReference type="InterPro" id="IPR019752">
    <property type="entry name" value="Pyrv/ketoisovalerate_OxRed_cat"/>
</dbReference>
<keyword evidence="1" id="KW-0560">Oxidoreductase</keyword>
<name>A0A6V8PXW6_9ACTN</name>
<feature type="compositionally biased region" description="Basic and acidic residues" evidence="2">
    <location>
        <begin position="259"/>
        <end position="268"/>
    </location>
</feature>
<feature type="region of interest" description="Disordered" evidence="2">
    <location>
        <begin position="255"/>
        <end position="284"/>
    </location>
</feature>
<keyword evidence="5" id="KW-0670">Pyruvate</keyword>
<evidence type="ECO:0000259" key="4">
    <source>
        <dbReference type="Pfam" id="PF02775"/>
    </source>
</evidence>
<evidence type="ECO:0000256" key="1">
    <source>
        <dbReference type="ARBA" id="ARBA00023002"/>
    </source>
</evidence>
<dbReference type="Pfam" id="PF02775">
    <property type="entry name" value="TPP_enzyme_C"/>
    <property type="match status" value="1"/>
</dbReference>
<dbReference type="PANTHER" id="PTHR42897:SF2">
    <property type="entry name" value="PYRUVATE SYNTHASE SUBUNIT PORB"/>
    <property type="match status" value="1"/>
</dbReference>
<organism evidence="5 6">
    <name type="scientific">Candidatus Hakubella thermalkaliphila</name>
    <dbReference type="NCBI Taxonomy" id="2754717"/>
    <lineage>
        <taxon>Bacteria</taxon>
        <taxon>Bacillati</taxon>
        <taxon>Actinomycetota</taxon>
        <taxon>Actinomycetota incertae sedis</taxon>
        <taxon>Candidatus Hakubellales</taxon>
        <taxon>Candidatus Hakubellaceae</taxon>
        <taxon>Candidatus Hakubella</taxon>
    </lineage>
</organism>
<gene>
    <name evidence="5" type="ORF">HKBW3S44_01082</name>
</gene>
<accession>A0A6V8PXW6</accession>
<dbReference type="Pfam" id="PF01558">
    <property type="entry name" value="POR"/>
    <property type="match status" value="1"/>
</dbReference>
<dbReference type="PANTHER" id="PTHR42897">
    <property type="entry name" value="PYRUVATE SYNTHASE SUBUNIT PORB"/>
    <property type="match status" value="1"/>
</dbReference>
<sequence length="519" mass="56264">MNKNLFKISPVFEDIMPAEYRELVHDGPYGKNLGVSDLGTFKELLEEHPLCAGCGLALSLRLILASLPNPEDTIIVGSTVCSSLAFPQVGVHNIHSLFGNQNAVASGLKRALKLRFPEKTKDVVAIAGDGATADIGLDMVMHSWFRRENIATIMLDNEAYANTGGQESGMSPQGTVLYMAPKGKKFPKISLPEIAREVGCAYVAVGSPAQPRPLEKMVRRTILVAREIGPTYLQVFCPCPTNYKFKPQETVAKNKATGKGRDVSDQGIHHPGGPEITNQTGGGQKVMNRKISIRMSGLGGQGVVTAAHILGVATTLEGLVSTVNPFFGAEKRLAPAESYVRISSSQIDERGEVLYPNIIMIFHPHVITLGKCYTMPFFDGLQPEGILIINSEQPLDLSKEDLTKLGQLNARLFYLPATQIATQVAETELSTNIAMLGGLVGVTRLVSVEAIRESLAERFGGRKFLASATTAALDDVLKSKFAQVTQLVDRNMEVVHKASEAVQEYFIKKKEAGSLCMLR</sequence>
<dbReference type="SUPFAM" id="SSF53323">
    <property type="entry name" value="Pyruvate-ferredoxin oxidoreductase, PFOR, domain III"/>
    <property type="match status" value="1"/>
</dbReference>
<dbReference type="GO" id="GO:0000287">
    <property type="term" value="F:magnesium ion binding"/>
    <property type="evidence" value="ECO:0007669"/>
    <property type="project" value="UniProtKB-ARBA"/>
</dbReference>
<evidence type="ECO:0000313" key="6">
    <source>
        <dbReference type="Proteomes" id="UP000561271"/>
    </source>
</evidence>
<feature type="domain" description="Pyruvate/ketoisovalerate oxidoreductase catalytic" evidence="3">
    <location>
        <begin position="299"/>
        <end position="469"/>
    </location>
</feature>
<comment type="caution">
    <text evidence="5">The sequence shown here is derived from an EMBL/GenBank/DDBJ whole genome shotgun (WGS) entry which is preliminary data.</text>
</comment>
<evidence type="ECO:0000313" key="5">
    <source>
        <dbReference type="EMBL" id="GFP37402.1"/>
    </source>
</evidence>
<dbReference type="RefSeq" id="WP_308755275.1">
    <property type="nucleotide sequence ID" value="NZ_BLSC01000083.1"/>
</dbReference>